<gene>
    <name evidence="2" type="ORF">F1189_26630</name>
</gene>
<dbReference type="EMBL" id="VWPK01000064">
    <property type="protein sequence ID" value="KAA5608913.1"/>
    <property type="molecule type" value="Genomic_DNA"/>
</dbReference>
<proteinExistence type="predicted"/>
<keyword evidence="3" id="KW-1185">Reference proteome</keyword>
<accession>A0A5M6IKW4</accession>
<organism evidence="2 3">
    <name type="scientific">Rhodovastum atsumiense</name>
    <dbReference type="NCBI Taxonomy" id="504468"/>
    <lineage>
        <taxon>Bacteria</taxon>
        <taxon>Pseudomonadati</taxon>
        <taxon>Pseudomonadota</taxon>
        <taxon>Alphaproteobacteria</taxon>
        <taxon>Acetobacterales</taxon>
        <taxon>Acetobacteraceae</taxon>
        <taxon>Rhodovastum</taxon>
    </lineage>
</organism>
<dbReference type="Proteomes" id="UP000325255">
    <property type="component" value="Unassembled WGS sequence"/>
</dbReference>
<sequence length="59" mass="6653">MSMDAFEQLRALTLLTIALLLAPAAIPPLRRYRSRLQVAMLLLYFGGAAVILALWLLRR</sequence>
<keyword evidence="1" id="KW-0472">Membrane</keyword>
<reference evidence="2 3" key="1">
    <citation type="submission" date="2019-09" db="EMBL/GenBank/DDBJ databases">
        <title>Genome sequence of Rhodovastum atsumiense, a diverse member of the Acetobacteraceae family of non-sulfur purple photosynthetic bacteria.</title>
        <authorList>
            <person name="Meyer T."/>
            <person name="Kyndt J."/>
        </authorList>
    </citation>
    <scope>NUCLEOTIDE SEQUENCE [LARGE SCALE GENOMIC DNA]</scope>
    <source>
        <strain evidence="2 3">DSM 21279</strain>
    </source>
</reference>
<keyword evidence="1" id="KW-0812">Transmembrane</keyword>
<dbReference type="AlphaFoldDB" id="A0A5M6IKW4"/>
<feature type="transmembrane region" description="Helical" evidence="1">
    <location>
        <begin position="34"/>
        <end position="57"/>
    </location>
</feature>
<keyword evidence="1" id="KW-1133">Transmembrane helix</keyword>
<evidence type="ECO:0000313" key="2">
    <source>
        <dbReference type="EMBL" id="KAA5608913.1"/>
    </source>
</evidence>
<evidence type="ECO:0000313" key="3">
    <source>
        <dbReference type="Proteomes" id="UP000325255"/>
    </source>
</evidence>
<evidence type="ECO:0000256" key="1">
    <source>
        <dbReference type="SAM" id="Phobius"/>
    </source>
</evidence>
<comment type="caution">
    <text evidence="2">The sequence shown here is derived from an EMBL/GenBank/DDBJ whole genome shotgun (WGS) entry which is preliminary data.</text>
</comment>
<protein>
    <submittedName>
        <fullName evidence="2">Uncharacterized protein</fullName>
    </submittedName>
</protein>
<name>A0A5M6IKW4_9PROT</name>
<dbReference type="RefSeq" id="WP_150044602.1">
    <property type="nucleotide sequence ID" value="NZ_OW485601.1"/>
</dbReference>